<evidence type="ECO:0000256" key="1">
    <source>
        <dbReference type="ARBA" id="ARBA00023125"/>
    </source>
</evidence>
<dbReference type="Proteomes" id="UP001305414">
    <property type="component" value="Unassembled WGS sequence"/>
</dbReference>
<gene>
    <name evidence="3" type="ORF">RRF57_003461</name>
</gene>
<proteinExistence type="predicted"/>
<name>A0AAN7ULU9_9PEZI</name>
<keyword evidence="4" id="KW-1185">Reference proteome</keyword>
<dbReference type="InterPro" id="IPR006600">
    <property type="entry name" value="HTH_CenpB_DNA-bd_dom"/>
</dbReference>
<accession>A0AAN7ULU9</accession>
<evidence type="ECO:0000313" key="4">
    <source>
        <dbReference type="Proteomes" id="UP001305414"/>
    </source>
</evidence>
<feature type="domain" description="HTH CENPB-type" evidence="2">
    <location>
        <begin position="21"/>
        <end position="90"/>
    </location>
</feature>
<dbReference type="AlphaFoldDB" id="A0AAN7ULU9"/>
<comment type="caution">
    <text evidence="3">The sequence shown here is derived from an EMBL/GenBank/DDBJ whole genome shotgun (WGS) entry which is preliminary data.</text>
</comment>
<reference evidence="3 4" key="1">
    <citation type="submission" date="2023-10" db="EMBL/GenBank/DDBJ databases">
        <title>Draft genome sequence of Xylaria bambusicola isolate GMP-LS, the root and basal stem rot pathogen of sugarcane in Indonesia.</title>
        <authorList>
            <person name="Selvaraj P."/>
            <person name="Muralishankar V."/>
            <person name="Muruganantham S."/>
            <person name="Sp S."/>
            <person name="Haryani S."/>
            <person name="Lau K.J.X."/>
            <person name="Naqvi N.I."/>
        </authorList>
    </citation>
    <scope>NUCLEOTIDE SEQUENCE [LARGE SCALE GENOMIC DNA]</scope>
    <source>
        <strain evidence="3">GMP-LS</strain>
    </source>
</reference>
<sequence length="205" mass="23771">MYHVPDKTLRRRINGVAPKRGSRPKLQKLTKSEENAIVSFIIDLDSRAFPPQVCYVKDMANRLAAERGANPVGKCWTTRFINRTLALRTRLNRRIDYSQVLCEDPDEYNAYFKRIKSAIEQESIAKKDIYNFNETGFMIGMITTNMVVTSVKRRNRPRQSQQGNRNWSTAVCAINSQGWSVPPFIILERKTHLASWYRNSPLPYN</sequence>
<evidence type="ECO:0000313" key="3">
    <source>
        <dbReference type="EMBL" id="KAK5627746.1"/>
    </source>
</evidence>
<dbReference type="GO" id="GO:0003677">
    <property type="term" value="F:DNA binding"/>
    <property type="evidence" value="ECO:0007669"/>
    <property type="project" value="UniProtKB-KW"/>
</dbReference>
<dbReference type="PROSITE" id="PS51253">
    <property type="entry name" value="HTH_CENPB"/>
    <property type="match status" value="1"/>
</dbReference>
<keyword evidence="1" id="KW-0238">DNA-binding</keyword>
<evidence type="ECO:0000259" key="2">
    <source>
        <dbReference type="PROSITE" id="PS51253"/>
    </source>
</evidence>
<protein>
    <recommendedName>
        <fullName evidence="2">HTH CENPB-type domain-containing protein</fullName>
    </recommendedName>
</protein>
<dbReference type="EMBL" id="JAWHQM010000006">
    <property type="protein sequence ID" value="KAK5627746.1"/>
    <property type="molecule type" value="Genomic_DNA"/>
</dbReference>
<organism evidence="3 4">
    <name type="scientific">Xylaria bambusicola</name>
    <dbReference type="NCBI Taxonomy" id="326684"/>
    <lineage>
        <taxon>Eukaryota</taxon>
        <taxon>Fungi</taxon>
        <taxon>Dikarya</taxon>
        <taxon>Ascomycota</taxon>
        <taxon>Pezizomycotina</taxon>
        <taxon>Sordariomycetes</taxon>
        <taxon>Xylariomycetidae</taxon>
        <taxon>Xylariales</taxon>
        <taxon>Xylariaceae</taxon>
        <taxon>Xylaria</taxon>
    </lineage>
</organism>